<sequence>MGKSSKEKRRSEVEDEAGDGGDSKEIWQEKIKYQSSISQPLAPRKLTKRIYKAVKKASKQKQLRKGVREVQKFIRKGEKGIVILAGDVSPVDVICHMPLVCEEEGLPYCYTPSKEDLGTACGSKRQTCMVMIKPNDEYRQLYDECYEQVKELPLPI</sequence>
<keyword evidence="3 6" id="KW-0694">RNA-binding</keyword>
<dbReference type="GO" id="GO:0003723">
    <property type="term" value="F:RNA binding"/>
    <property type="evidence" value="ECO:0007669"/>
    <property type="project" value="UniProtKB-UniRule"/>
</dbReference>
<comment type="function">
    <text evidence="6">Required for ribosome biogenesis. Part of a complex which catalyzes pseudouridylation of rRNA. This involves the isomerization of uridine such that the ribose is subsequently attached to C5, instead of the normal N1. Pseudouridine ('psi') residues may serve to stabilize the conformation of rRNAs.</text>
</comment>
<dbReference type="AlphaFoldDB" id="A0A8S3V311"/>
<evidence type="ECO:0000256" key="7">
    <source>
        <dbReference type="SAM" id="MobiDB-lite"/>
    </source>
</evidence>
<feature type="domain" description="Ribosomal protein eL8/eL30/eS12/Gadd45" evidence="8">
    <location>
        <begin position="49"/>
        <end position="141"/>
    </location>
</feature>
<dbReference type="PANTHER" id="PTHR23105">
    <property type="entry name" value="RIBOSOMAL PROTEIN L7AE FAMILY MEMBER"/>
    <property type="match status" value="1"/>
</dbReference>
<evidence type="ECO:0000256" key="4">
    <source>
        <dbReference type="ARBA" id="ARBA00023242"/>
    </source>
</evidence>
<dbReference type="GO" id="GO:0000398">
    <property type="term" value="P:mRNA splicing, via spliceosome"/>
    <property type="evidence" value="ECO:0007669"/>
    <property type="project" value="UniProtKB-UniRule"/>
</dbReference>
<dbReference type="InterPro" id="IPR018492">
    <property type="entry name" value="Ribosomal_eL8/Nhp2"/>
</dbReference>
<feature type="region of interest" description="Disordered" evidence="7">
    <location>
        <begin position="1"/>
        <end position="26"/>
    </location>
</feature>
<comment type="subcellular location">
    <subcellularLocation>
        <location evidence="1 6">Nucleus</location>
        <location evidence="1 6">Nucleolus</location>
    </subcellularLocation>
</comment>
<keyword evidence="5 6" id="KW-0687">Ribonucleoprotein</keyword>
<dbReference type="SUPFAM" id="SSF55315">
    <property type="entry name" value="L30e-like"/>
    <property type="match status" value="1"/>
</dbReference>
<comment type="similarity">
    <text evidence="2 6">Belongs to the eukaryotic ribosomal protein eL8 family.</text>
</comment>
<comment type="caution">
    <text evidence="9">The sequence shown here is derived from an EMBL/GenBank/DDBJ whole genome shotgun (WGS) entry which is preliminary data.</text>
</comment>
<evidence type="ECO:0000256" key="1">
    <source>
        <dbReference type="ARBA" id="ARBA00004604"/>
    </source>
</evidence>
<evidence type="ECO:0000256" key="6">
    <source>
        <dbReference type="RuleBase" id="RU366039"/>
    </source>
</evidence>
<organism evidence="9 10">
    <name type="scientific">Mytilus edulis</name>
    <name type="common">Blue mussel</name>
    <dbReference type="NCBI Taxonomy" id="6550"/>
    <lineage>
        <taxon>Eukaryota</taxon>
        <taxon>Metazoa</taxon>
        <taxon>Spiralia</taxon>
        <taxon>Lophotrochozoa</taxon>
        <taxon>Mollusca</taxon>
        <taxon>Bivalvia</taxon>
        <taxon>Autobranchia</taxon>
        <taxon>Pteriomorphia</taxon>
        <taxon>Mytilida</taxon>
        <taxon>Mytiloidea</taxon>
        <taxon>Mytilidae</taxon>
        <taxon>Mytilinae</taxon>
        <taxon>Mytilus</taxon>
    </lineage>
</organism>
<dbReference type="Pfam" id="PF01248">
    <property type="entry name" value="Ribosomal_L7Ae"/>
    <property type="match status" value="1"/>
</dbReference>
<evidence type="ECO:0000313" key="9">
    <source>
        <dbReference type="EMBL" id="CAG2251741.1"/>
    </source>
</evidence>
<dbReference type="Proteomes" id="UP000683360">
    <property type="component" value="Unassembled WGS sequence"/>
</dbReference>
<dbReference type="OrthoDB" id="5364946at2759"/>
<evidence type="ECO:0000256" key="3">
    <source>
        <dbReference type="ARBA" id="ARBA00022884"/>
    </source>
</evidence>
<dbReference type="InterPro" id="IPR029064">
    <property type="entry name" value="Ribosomal_eL30-like_sf"/>
</dbReference>
<proteinExistence type="inferred from homology"/>
<dbReference type="PRINTS" id="PR00883">
    <property type="entry name" value="NUCLEARHMG"/>
</dbReference>
<dbReference type="InterPro" id="IPR002415">
    <property type="entry name" value="H/ACA_rnp_Nhp2-like"/>
</dbReference>
<dbReference type="InterPro" id="IPR004038">
    <property type="entry name" value="Ribosomal_eL8/eL30/eS12/Gad45"/>
</dbReference>
<protein>
    <recommendedName>
        <fullName evidence="6">H/ACA ribonucleoprotein complex subunit 2</fullName>
    </recommendedName>
    <alternativeName>
        <fullName evidence="6">Nucleolar protein family A member 2</fullName>
    </alternativeName>
</protein>
<evidence type="ECO:0000256" key="5">
    <source>
        <dbReference type="ARBA" id="ARBA00023274"/>
    </source>
</evidence>
<evidence type="ECO:0000313" key="10">
    <source>
        <dbReference type="Proteomes" id="UP000683360"/>
    </source>
</evidence>
<evidence type="ECO:0000256" key="2">
    <source>
        <dbReference type="ARBA" id="ARBA00007337"/>
    </source>
</evidence>
<gene>
    <name evidence="9" type="ORF">MEDL_63348</name>
</gene>
<dbReference type="PRINTS" id="PR00881">
    <property type="entry name" value="L7ARS6FAMILY"/>
</dbReference>
<dbReference type="EMBL" id="CAJPWZ010003097">
    <property type="protein sequence ID" value="CAG2251741.1"/>
    <property type="molecule type" value="Genomic_DNA"/>
</dbReference>
<accession>A0A8S3V311</accession>
<dbReference type="GO" id="GO:0031120">
    <property type="term" value="P:snRNA pseudouridine synthesis"/>
    <property type="evidence" value="ECO:0007669"/>
    <property type="project" value="UniProtKB-UniRule"/>
</dbReference>
<comment type="function">
    <text evidence="6">Common component of the spliceosome and rRNA processing machinery.</text>
</comment>
<dbReference type="GO" id="GO:0031429">
    <property type="term" value="C:box H/ACA snoRNP complex"/>
    <property type="evidence" value="ECO:0007669"/>
    <property type="project" value="UniProtKB-UniRule"/>
</dbReference>
<name>A0A8S3V311_MYTED</name>
<dbReference type="InterPro" id="IPR050257">
    <property type="entry name" value="eL8/uL1-like"/>
</dbReference>
<dbReference type="Gene3D" id="3.30.1330.30">
    <property type="match status" value="1"/>
</dbReference>
<evidence type="ECO:0000259" key="8">
    <source>
        <dbReference type="Pfam" id="PF01248"/>
    </source>
</evidence>
<keyword evidence="10" id="KW-1185">Reference proteome</keyword>
<reference evidence="9" key="1">
    <citation type="submission" date="2021-03" db="EMBL/GenBank/DDBJ databases">
        <authorList>
            <person name="Bekaert M."/>
        </authorList>
    </citation>
    <scope>NUCLEOTIDE SEQUENCE</scope>
</reference>
<keyword evidence="4 6" id="KW-0539">Nucleus</keyword>